<dbReference type="InterPro" id="IPR036515">
    <property type="entry name" value="Transposase_17_sf"/>
</dbReference>
<protein>
    <submittedName>
        <fullName evidence="2">Transposase</fullName>
    </submittedName>
</protein>
<dbReference type="InterPro" id="IPR052715">
    <property type="entry name" value="RAYT_transposase"/>
</dbReference>
<dbReference type="SUPFAM" id="SSF143422">
    <property type="entry name" value="Transposase IS200-like"/>
    <property type="match status" value="1"/>
</dbReference>
<organism evidence="2 3">
    <name type="scientific">Pseudomonas schmalbachii</name>
    <dbReference type="NCBI Taxonomy" id="2816993"/>
    <lineage>
        <taxon>Bacteria</taxon>
        <taxon>Pseudomonadati</taxon>
        <taxon>Pseudomonadota</taxon>
        <taxon>Gammaproteobacteria</taxon>
        <taxon>Pseudomonadales</taxon>
        <taxon>Pseudomonadaceae</taxon>
        <taxon>Pseudomonas</taxon>
    </lineage>
</organism>
<dbReference type="SMART" id="SM01321">
    <property type="entry name" value="Y1_Tnp"/>
    <property type="match status" value="1"/>
</dbReference>
<dbReference type="PANTHER" id="PTHR36966:SF1">
    <property type="entry name" value="REP-ASSOCIATED TYROSINE TRANSPOSASE"/>
    <property type="match status" value="1"/>
</dbReference>
<dbReference type="Gene3D" id="3.30.70.1290">
    <property type="entry name" value="Transposase IS200-like"/>
    <property type="match status" value="1"/>
</dbReference>
<dbReference type="InterPro" id="IPR002686">
    <property type="entry name" value="Transposase_17"/>
</dbReference>
<proteinExistence type="predicted"/>
<dbReference type="Proteomes" id="UP000669060">
    <property type="component" value="Unassembled WGS sequence"/>
</dbReference>
<dbReference type="NCBIfam" id="NF047646">
    <property type="entry name" value="REP_Tyr_transpos"/>
    <property type="match status" value="1"/>
</dbReference>
<keyword evidence="3" id="KW-1185">Reference proteome</keyword>
<feature type="domain" description="Transposase IS200-like" evidence="1">
    <location>
        <begin position="16"/>
        <end position="130"/>
    </location>
</feature>
<evidence type="ECO:0000313" key="2">
    <source>
        <dbReference type="EMBL" id="MBO3277638.1"/>
    </source>
</evidence>
<accession>A0ABS3TVG4</accession>
<comment type="caution">
    <text evidence="2">The sequence shown here is derived from an EMBL/GenBank/DDBJ whole genome shotgun (WGS) entry which is preliminary data.</text>
</comment>
<sequence>MPIYHGGHLRHGRCSEPGRLYSITVVTAGRKALFHDFFLGRILVHELHQVEELRLARTLCWVVMPDHLHWLLELGELELSGLLQRVKSRSAKALNQRLGRSGAVWQAGFHDHCLRGDEDVQAVARYIVANPLRAGLVERLSDYPLWDAIWL</sequence>
<evidence type="ECO:0000259" key="1">
    <source>
        <dbReference type="SMART" id="SM01321"/>
    </source>
</evidence>
<evidence type="ECO:0000313" key="3">
    <source>
        <dbReference type="Proteomes" id="UP000669060"/>
    </source>
</evidence>
<dbReference type="EMBL" id="JAELYA010000009">
    <property type="protein sequence ID" value="MBO3277638.1"/>
    <property type="molecule type" value="Genomic_DNA"/>
</dbReference>
<gene>
    <name evidence="2" type="ORF">JFY56_20695</name>
</gene>
<dbReference type="Pfam" id="PF01797">
    <property type="entry name" value="Y1_Tnp"/>
    <property type="match status" value="1"/>
</dbReference>
<dbReference type="RefSeq" id="WP_208316032.1">
    <property type="nucleotide sequence ID" value="NZ_JAELYA010000009.1"/>
</dbReference>
<name>A0ABS3TVG4_9PSED</name>
<dbReference type="PANTHER" id="PTHR36966">
    <property type="entry name" value="REP-ASSOCIATED TYROSINE TRANSPOSASE"/>
    <property type="match status" value="1"/>
</dbReference>
<reference evidence="2 3" key="1">
    <citation type="submission" date="2020-12" db="EMBL/GenBank/DDBJ databases">
        <title>Pseudomonas schmalbachii sp. nov. isolated from millipede gut.</title>
        <authorList>
            <person name="Shelomi M."/>
        </authorList>
    </citation>
    <scope>NUCLEOTIDE SEQUENCE [LARGE SCALE GENOMIC DNA]</scope>
    <source>
        <strain evidence="2 3">Milli4</strain>
    </source>
</reference>